<comment type="caution">
    <text evidence="5">The sequence shown here is derived from an EMBL/GenBank/DDBJ whole genome shotgun (WGS) entry which is preliminary data.</text>
</comment>
<dbReference type="GO" id="GO:0052621">
    <property type="term" value="F:diguanylate cyclase activity"/>
    <property type="evidence" value="ECO:0007669"/>
    <property type="project" value="UniProtKB-EC"/>
</dbReference>
<dbReference type="RefSeq" id="WP_105056391.1">
    <property type="nucleotide sequence ID" value="NZ_CAWNRT010000002.1"/>
</dbReference>
<dbReference type="NCBIfam" id="TIGR00254">
    <property type="entry name" value="GGDEF"/>
    <property type="match status" value="1"/>
</dbReference>
<feature type="transmembrane region" description="Helical" evidence="3">
    <location>
        <begin position="20"/>
        <end position="41"/>
    </location>
</feature>
<name>A0A2S7X497_9GAMM</name>
<keyword evidence="3" id="KW-1133">Transmembrane helix</keyword>
<dbReference type="Proteomes" id="UP000239263">
    <property type="component" value="Unassembled WGS sequence"/>
</dbReference>
<comment type="catalytic activity">
    <reaction evidence="2">
        <text>2 GTP = 3',3'-c-di-GMP + 2 diphosphate</text>
        <dbReference type="Rhea" id="RHEA:24898"/>
        <dbReference type="ChEBI" id="CHEBI:33019"/>
        <dbReference type="ChEBI" id="CHEBI:37565"/>
        <dbReference type="ChEBI" id="CHEBI:58805"/>
        <dbReference type="EC" id="2.7.7.65"/>
    </reaction>
</comment>
<dbReference type="OrthoDB" id="9803824at2"/>
<dbReference type="InterPro" id="IPR050469">
    <property type="entry name" value="Diguanylate_Cyclase"/>
</dbReference>
<feature type="domain" description="GGDEF" evidence="4">
    <location>
        <begin position="23"/>
        <end position="146"/>
    </location>
</feature>
<organism evidence="5 6">
    <name type="scientific">Aliivibrio sifiae</name>
    <dbReference type="NCBI Taxonomy" id="566293"/>
    <lineage>
        <taxon>Bacteria</taxon>
        <taxon>Pseudomonadati</taxon>
        <taxon>Pseudomonadota</taxon>
        <taxon>Gammaproteobacteria</taxon>
        <taxon>Vibrionales</taxon>
        <taxon>Vibrionaceae</taxon>
        <taxon>Aliivibrio</taxon>
    </lineage>
</organism>
<evidence type="ECO:0000313" key="5">
    <source>
        <dbReference type="EMBL" id="PQJ85023.1"/>
    </source>
</evidence>
<gene>
    <name evidence="5" type="ORF">BTO22_16220</name>
</gene>
<dbReference type="PROSITE" id="PS50887">
    <property type="entry name" value="GGDEF"/>
    <property type="match status" value="1"/>
</dbReference>
<keyword evidence="3" id="KW-0812">Transmembrane</keyword>
<dbReference type="InterPro" id="IPR043128">
    <property type="entry name" value="Rev_trsase/Diguanyl_cyclase"/>
</dbReference>
<dbReference type="PANTHER" id="PTHR45138">
    <property type="entry name" value="REGULATORY COMPONENTS OF SENSORY TRANSDUCTION SYSTEM"/>
    <property type="match status" value="1"/>
</dbReference>
<dbReference type="SUPFAM" id="SSF55073">
    <property type="entry name" value="Nucleotide cyclase"/>
    <property type="match status" value="1"/>
</dbReference>
<dbReference type="InterPro" id="IPR000160">
    <property type="entry name" value="GGDEF_dom"/>
</dbReference>
<evidence type="ECO:0000259" key="4">
    <source>
        <dbReference type="PROSITE" id="PS50887"/>
    </source>
</evidence>
<dbReference type="EC" id="2.7.7.65" evidence="1"/>
<dbReference type="Gene3D" id="3.30.70.270">
    <property type="match status" value="1"/>
</dbReference>
<evidence type="ECO:0000313" key="6">
    <source>
        <dbReference type="Proteomes" id="UP000239263"/>
    </source>
</evidence>
<protein>
    <recommendedName>
        <fullName evidence="1">diguanylate cyclase</fullName>
        <ecNumber evidence="1">2.7.7.65</ecNumber>
    </recommendedName>
</protein>
<dbReference type="PANTHER" id="PTHR45138:SF9">
    <property type="entry name" value="DIGUANYLATE CYCLASE DGCM-RELATED"/>
    <property type="match status" value="1"/>
</dbReference>
<evidence type="ECO:0000256" key="1">
    <source>
        <dbReference type="ARBA" id="ARBA00012528"/>
    </source>
</evidence>
<accession>A0A2S7X497</accession>
<dbReference type="EMBL" id="MSCO01000002">
    <property type="protein sequence ID" value="PQJ85023.1"/>
    <property type="molecule type" value="Genomic_DNA"/>
</dbReference>
<reference evidence="5 6" key="1">
    <citation type="submission" date="2016-12" db="EMBL/GenBank/DDBJ databases">
        <title>Diversity of luminous bacteria.</title>
        <authorList>
            <person name="Yoshizawa S."/>
            <person name="Kogure K."/>
        </authorList>
    </citation>
    <scope>NUCLEOTIDE SEQUENCE [LARGE SCALE GENOMIC DNA]</scope>
    <source>
        <strain evidence="5 6">ATCC 33715</strain>
    </source>
</reference>
<sequence>MLPSYPFILVVSKPKYFWADYAYISIIFFILIISFVIALLMKNTVLLSKVLSQNDHYFKLALYDEFVMLLPNKNGQEAERYINVLLEKIRMIRVDTSLGEICISSSIGISEVRSPKESIAKWLDRADKALYEAKNQGRNGVVLKVSLNL</sequence>
<keyword evidence="3" id="KW-0472">Membrane</keyword>
<dbReference type="AlphaFoldDB" id="A0A2S7X497"/>
<dbReference type="InterPro" id="IPR029787">
    <property type="entry name" value="Nucleotide_cyclase"/>
</dbReference>
<evidence type="ECO:0000256" key="2">
    <source>
        <dbReference type="ARBA" id="ARBA00034247"/>
    </source>
</evidence>
<proteinExistence type="predicted"/>
<evidence type="ECO:0000256" key="3">
    <source>
        <dbReference type="SAM" id="Phobius"/>
    </source>
</evidence>
<dbReference type="Pfam" id="PF00990">
    <property type="entry name" value="GGDEF"/>
    <property type="match status" value="1"/>
</dbReference>